<dbReference type="AlphaFoldDB" id="A0A1V9XTP8"/>
<keyword evidence="5 8" id="KW-1133">Transmembrane helix</keyword>
<dbReference type="STRING" id="418985.A0A1V9XTP8"/>
<keyword evidence="3" id="KW-1003">Cell membrane</keyword>
<dbReference type="GO" id="GO:0032870">
    <property type="term" value="P:cellular response to hormone stimulus"/>
    <property type="evidence" value="ECO:0007669"/>
    <property type="project" value="TreeGrafter"/>
</dbReference>
<feature type="transmembrane region" description="Helical" evidence="8">
    <location>
        <begin position="71"/>
        <end position="97"/>
    </location>
</feature>
<protein>
    <submittedName>
        <fullName evidence="10">Gonadotropin-releasing hormone receptor-like</fullName>
    </submittedName>
</protein>
<dbReference type="Pfam" id="PF00001">
    <property type="entry name" value="7tm_1"/>
    <property type="match status" value="1"/>
</dbReference>
<reference evidence="10 11" key="1">
    <citation type="journal article" date="2017" name="Gigascience">
        <title>Draft genome of the honey bee ectoparasitic mite, Tropilaelaps mercedesae, is shaped by the parasitic life history.</title>
        <authorList>
            <person name="Dong X."/>
            <person name="Armstrong S.D."/>
            <person name="Xia D."/>
            <person name="Makepeace B.L."/>
            <person name="Darby A.C."/>
            <person name="Kadowaki T."/>
        </authorList>
    </citation>
    <scope>NUCLEOTIDE SEQUENCE [LARGE SCALE GENOMIC DNA]</scope>
    <source>
        <strain evidence="10">Wuxi-XJTLU</strain>
    </source>
</reference>
<sequence length="116" mass="12940">MFVLPLAILVATYAATFQTIANLPGIHDEHTARLQNGSALPTRLRVAPPGMSASPMETRRKLLARAKKKSLMITVIIVAAFVICWTPYYAMMLIFIFNLDPEQRIAGELQSAIFFF</sequence>
<dbReference type="InterPro" id="IPR017452">
    <property type="entry name" value="GPCR_Rhodpsn_7TM"/>
</dbReference>
<dbReference type="Proteomes" id="UP000192247">
    <property type="component" value="Unassembled WGS sequence"/>
</dbReference>
<dbReference type="GO" id="GO:0042277">
    <property type="term" value="F:peptide binding"/>
    <property type="evidence" value="ECO:0007669"/>
    <property type="project" value="TreeGrafter"/>
</dbReference>
<keyword evidence="11" id="KW-1185">Reference proteome</keyword>
<evidence type="ECO:0000313" key="10">
    <source>
        <dbReference type="EMBL" id="OQR76845.1"/>
    </source>
</evidence>
<evidence type="ECO:0000259" key="9">
    <source>
        <dbReference type="PROSITE" id="PS50262"/>
    </source>
</evidence>
<keyword evidence="7 10" id="KW-0675">Receptor</keyword>
<evidence type="ECO:0000313" key="11">
    <source>
        <dbReference type="Proteomes" id="UP000192247"/>
    </source>
</evidence>
<evidence type="ECO:0000256" key="6">
    <source>
        <dbReference type="ARBA" id="ARBA00023136"/>
    </source>
</evidence>
<evidence type="ECO:0000256" key="3">
    <source>
        <dbReference type="ARBA" id="ARBA00022475"/>
    </source>
</evidence>
<dbReference type="PROSITE" id="PS50262">
    <property type="entry name" value="G_PROTEIN_RECEP_F1_2"/>
    <property type="match status" value="1"/>
</dbReference>
<comment type="caution">
    <text evidence="10">The sequence shown here is derived from an EMBL/GenBank/DDBJ whole genome shotgun (WGS) entry which is preliminary data.</text>
</comment>
<dbReference type="PANTHER" id="PTHR24241">
    <property type="entry name" value="NEUROPEPTIDE RECEPTOR-RELATED G-PROTEIN COUPLED RECEPTOR"/>
    <property type="match status" value="1"/>
</dbReference>
<dbReference type="PANTHER" id="PTHR24241:SF59">
    <property type="entry name" value="ADIPOKINETIC HORMONE RECEPTOR, ISOFORM C"/>
    <property type="match status" value="1"/>
</dbReference>
<dbReference type="OrthoDB" id="6427490at2759"/>
<comment type="similarity">
    <text evidence="2">Belongs to the G-protein coupled receptor 1 family.</text>
</comment>
<gene>
    <name evidence="10" type="ORF">BIW11_07514</name>
</gene>
<dbReference type="GO" id="GO:0005886">
    <property type="term" value="C:plasma membrane"/>
    <property type="evidence" value="ECO:0007669"/>
    <property type="project" value="UniProtKB-SubCell"/>
</dbReference>
<dbReference type="InterPro" id="IPR000276">
    <property type="entry name" value="GPCR_Rhodpsn"/>
</dbReference>
<name>A0A1V9XTP8_9ACAR</name>
<dbReference type="SUPFAM" id="SSF81321">
    <property type="entry name" value="Family A G protein-coupled receptor-like"/>
    <property type="match status" value="1"/>
</dbReference>
<feature type="non-terminal residue" evidence="10">
    <location>
        <position position="116"/>
    </location>
</feature>
<evidence type="ECO:0000256" key="1">
    <source>
        <dbReference type="ARBA" id="ARBA00004651"/>
    </source>
</evidence>
<evidence type="ECO:0000256" key="2">
    <source>
        <dbReference type="ARBA" id="ARBA00010663"/>
    </source>
</evidence>
<keyword evidence="6 8" id="KW-0472">Membrane</keyword>
<evidence type="ECO:0000256" key="4">
    <source>
        <dbReference type="ARBA" id="ARBA00022692"/>
    </source>
</evidence>
<dbReference type="EMBL" id="MNPL01004309">
    <property type="protein sequence ID" value="OQR76845.1"/>
    <property type="molecule type" value="Genomic_DNA"/>
</dbReference>
<keyword evidence="4 8" id="KW-0812">Transmembrane</keyword>
<dbReference type="GO" id="GO:0004930">
    <property type="term" value="F:G protein-coupled receptor activity"/>
    <property type="evidence" value="ECO:0007669"/>
    <property type="project" value="InterPro"/>
</dbReference>
<proteinExistence type="inferred from homology"/>
<dbReference type="Gene3D" id="1.20.1070.10">
    <property type="entry name" value="Rhodopsin 7-helix transmembrane proteins"/>
    <property type="match status" value="1"/>
</dbReference>
<accession>A0A1V9XTP8</accession>
<dbReference type="InParanoid" id="A0A1V9XTP8"/>
<comment type="subcellular location">
    <subcellularLocation>
        <location evidence="1">Cell membrane</location>
        <topology evidence="1">Multi-pass membrane protein</topology>
    </subcellularLocation>
</comment>
<evidence type="ECO:0000256" key="7">
    <source>
        <dbReference type="ARBA" id="ARBA00023170"/>
    </source>
</evidence>
<feature type="domain" description="G-protein coupled receptors family 1 profile" evidence="9">
    <location>
        <begin position="1"/>
        <end position="116"/>
    </location>
</feature>
<evidence type="ECO:0000256" key="8">
    <source>
        <dbReference type="SAM" id="Phobius"/>
    </source>
</evidence>
<organism evidence="10 11">
    <name type="scientific">Tropilaelaps mercedesae</name>
    <dbReference type="NCBI Taxonomy" id="418985"/>
    <lineage>
        <taxon>Eukaryota</taxon>
        <taxon>Metazoa</taxon>
        <taxon>Ecdysozoa</taxon>
        <taxon>Arthropoda</taxon>
        <taxon>Chelicerata</taxon>
        <taxon>Arachnida</taxon>
        <taxon>Acari</taxon>
        <taxon>Parasitiformes</taxon>
        <taxon>Mesostigmata</taxon>
        <taxon>Gamasina</taxon>
        <taxon>Dermanyssoidea</taxon>
        <taxon>Laelapidae</taxon>
        <taxon>Tropilaelaps</taxon>
    </lineage>
</organism>
<evidence type="ECO:0000256" key="5">
    <source>
        <dbReference type="ARBA" id="ARBA00022989"/>
    </source>
</evidence>